<evidence type="ECO:0000256" key="8">
    <source>
        <dbReference type="RuleBase" id="RU366041"/>
    </source>
</evidence>
<evidence type="ECO:0000256" key="2">
    <source>
        <dbReference type="ARBA" id="ARBA00007535"/>
    </source>
</evidence>
<evidence type="ECO:0000256" key="9">
    <source>
        <dbReference type="SAM" id="MobiDB-lite"/>
    </source>
</evidence>
<keyword evidence="3 8" id="KW-0813">Transport</keyword>
<keyword evidence="6 8" id="KW-0406">Ion transport</keyword>
<protein>
    <recommendedName>
        <fullName evidence="8">Magnesium transporter</fullName>
    </recommendedName>
</protein>
<dbReference type="PANTHER" id="PTHR13890">
    <property type="entry name" value="RNA SPLICING PROTEIN MRS2, MITOCHONDRIAL"/>
    <property type="match status" value="1"/>
</dbReference>
<gene>
    <name evidence="10" type="ORF">CB5_LOCUS15991</name>
</gene>
<keyword evidence="4 8" id="KW-0812">Transmembrane</keyword>
<dbReference type="AlphaFoldDB" id="A0A6V7PPK4"/>
<feature type="transmembrane region" description="Helical" evidence="8">
    <location>
        <begin position="354"/>
        <end position="380"/>
    </location>
</feature>
<evidence type="ECO:0000256" key="3">
    <source>
        <dbReference type="ARBA" id="ARBA00022448"/>
    </source>
</evidence>
<dbReference type="PANTHER" id="PTHR13890:SF29">
    <property type="entry name" value="MAGNESIUM TRANSPORTER MRS2-F"/>
    <property type="match status" value="1"/>
</dbReference>
<keyword evidence="8" id="KW-0460">Magnesium</keyword>
<evidence type="ECO:0000256" key="7">
    <source>
        <dbReference type="ARBA" id="ARBA00023136"/>
    </source>
</evidence>
<evidence type="ECO:0000256" key="5">
    <source>
        <dbReference type="ARBA" id="ARBA00022989"/>
    </source>
</evidence>
<evidence type="ECO:0000256" key="1">
    <source>
        <dbReference type="ARBA" id="ARBA00004141"/>
    </source>
</evidence>
<proteinExistence type="inferred from homology"/>
<dbReference type="FunFam" id="2.40.128.330:FF:000001">
    <property type="entry name" value="Magnesium transporter MRS2-1"/>
    <property type="match status" value="1"/>
</dbReference>
<dbReference type="Gene3D" id="1.20.58.340">
    <property type="entry name" value="Magnesium transport protein CorA, transmembrane region"/>
    <property type="match status" value="1"/>
</dbReference>
<comment type="subcellular location">
    <subcellularLocation>
        <location evidence="1 8">Membrane</location>
        <topology evidence="1 8">Multi-pass membrane protein</topology>
    </subcellularLocation>
</comment>
<comment type="function">
    <text evidence="8">Magnesium transporter that may mediate the influx of magnesium.</text>
</comment>
<feature type="compositionally biased region" description="Low complexity" evidence="9">
    <location>
        <begin position="20"/>
        <end position="31"/>
    </location>
</feature>
<evidence type="ECO:0000256" key="6">
    <source>
        <dbReference type="ARBA" id="ARBA00023065"/>
    </source>
</evidence>
<name>A0A6V7PPK4_ANACO</name>
<dbReference type="EMBL" id="LR862150">
    <property type="protein sequence ID" value="CAD1832780.1"/>
    <property type="molecule type" value="Genomic_DNA"/>
</dbReference>
<dbReference type="GO" id="GO:0016020">
    <property type="term" value="C:membrane"/>
    <property type="evidence" value="ECO:0007669"/>
    <property type="project" value="UniProtKB-SubCell"/>
</dbReference>
<reference evidence="10" key="1">
    <citation type="submission" date="2020-07" db="EMBL/GenBank/DDBJ databases">
        <authorList>
            <person name="Lin J."/>
        </authorList>
    </citation>
    <scope>NUCLEOTIDE SEQUENCE</scope>
</reference>
<accession>A0A6V7PPK4</accession>
<keyword evidence="5 8" id="KW-1133">Transmembrane helix</keyword>
<dbReference type="Pfam" id="PF22099">
    <property type="entry name" value="MRS2-like"/>
    <property type="match status" value="2"/>
</dbReference>
<dbReference type="CDD" id="cd12823">
    <property type="entry name" value="Mrs2_Mfm1p-like"/>
    <property type="match status" value="1"/>
</dbReference>
<dbReference type="FunFam" id="1.20.58.340:FF:000023">
    <property type="entry name" value="Magnesium transporter MRS2-E"/>
    <property type="match status" value="1"/>
</dbReference>
<sequence>MRSSNPGPPHPPPPPPPPVAASGGAAAARRKGAAASREWLVVSATGRSYVEEVGKHSIMDSAGLPARDLRVLDPLLSYPSSILGRERAIVINLEHIKAIITATEVLIPNSKDPIVAPFVRDLQSRITDSHGSNPHMGELPVGHGTDFCRQKSTLLGEVPKSSSLPSLIVHKSGSTKILPFEFRALEVCLESACRRLESETTTLEQEAYPALDELTSKISTLNLEHVRQIKSRLVTLSGRVQKVRDELEHLLDDDSDMAEMYLTRKISSQGLGESMSRVDSDIYTLHEDRERNETESSNGSIGGIKPNIEELEMLLEAYFVQIEGTLNKLSHLREYVDDTEDYINIMLDDKQNQLLQMGVMLTTATVVATAGIVVVSLFGMNIHIELMKDPETEQQKRASNINFWETTLWSAFGCLVLYILAVILGKRSRLLQ</sequence>
<evidence type="ECO:0000256" key="4">
    <source>
        <dbReference type="ARBA" id="ARBA00022692"/>
    </source>
</evidence>
<dbReference type="GO" id="GO:0015095">
    <property type="term" value="F:magnesium ion transmembrane transporter activity"/>
    <property type="evidence" value="ECO:0007669"/>
    <property type="project" value="UniProtKB-ARBA"/>
</dbReference>
<feature type="region of interest" description="Disordered" evidence="9">
    <location>
        <begin position="1"/>
        <end position="31"/>
    </location>
</feature>
<feature type="compositionally biased region" description="Pro residues" evidence="9">
    <location>
        <begin position="1"/>
        <end position="19"/>
    </location>
</feature>
<feature type="transmembrane region" description="Helical" evidence="8">
    <location>
        <begin position="401"/>
        <end position="424"/>
    </location>
</feature>
<dbReference type="Gene3D" id="2.40.128.330">
    <property type="match status" value="1"/>
</dbReference>
<dbReference type="InterPro" id="IPR039204">
    <property type="entry name" value="MRS2-like"/>
</dbReference>
<keyword evidence="7 8" id="KW-0472">Membrane</keyword>
<organism evidence="10">
    <name type="scientific">Ananas comosus var. bracteatus</name>
    <name type="common">red pineapple</name>
    <dbReference type="NCBI Taxonomy" id="296719"/>
    <lineage>
        <taxon>Eukaryota</taxon>
        <taxon>Viridiplantae</taxon>
        <taxon>Streptophyta</taxon>
        <taxon>Embryophyta</taxon>
        <taxon>Tracheophyta</taxon>
        <taxon>Spermatophyta</taxon>
        <taxon>Magnoliopsida</taxon>
        <taxon>Liliopsida</taxon>
        <taxon>Poales</taxon>
        <taxon>Bromeliaceae</taxon>
        <taxon>Bromelioideae</taxon>
        <taxon>Ananas</taxon>
    </lineage>
</organism>
<evidence type="ECO:0000313" key="10">
    <source>
        <dbReference type="EMBL" id="CAD1832780.1"/>
    </source>
</evidence>
<comment type="similarity">
    <text evidence="2 8">Belongs to the CorA metal ion transporter (MIT) (TC 1.A.35.5) family.</text>
</comment>